<organism evidence="2 3">
    <name type="scientific">Leucobacter rhizosphaerae</name>
    <dbReference type="NCBI Taxonomy" id="2932245"/>
    <lineage>
        <taxon>Bacteria</taxon>
        <taxon>Bacillati</taxon>
        <taxon>Actinomycetota</taxon>
        <taxon>Actinomycetes</taxon>
        <taxon>Micrococcales</taxon>
        <taxon>Microbacteriaceae</taxon>
        <taxon>Leucobacter</taxon>
    </lineage>
</organism>
<dbReference type="SUPFAM" id="SSF52540">
    <property type="entry name" value="P-loop containing nucleoside triphosphate hydrolases"/>
    <property type="match status" value="1"/>
</dbReference>
<keyword evidence="3" id="KW-1185">Reference proteome</keyword>
<gene>
    <name evidence="2" type="ORF">MUN76_07460</name>
</gene>
<feature type="domain" description="NadR/Ttd14 AAA" evidence="1">
    <location>
        <begin position="3"/>
        <end position="153"/>
    </location>
</feature>
<keyword evidence="2" id="KW-0547">Nucleotide-binding</keyword>
<protein>
    <submittedName>
        <fullName evidence="2">ATP-binding protein</fullName>
    </submittedName>
</protein>
<dbReference type="Proteomes" id="UP000831775">
    <property type="component" value="Chromosome"/>
</dbReference>
<sequence length="192" mass="20765">MQIVISGTHSSGKSTLVSDVTMRHPGFEVLPDPFELIDEAWDRPSVGMFLAQLTLAASRLAPDSARLPTADRIAERGPLDFLAYLLALEDLAGVDLAADFLKRARHLAADAMRHVDLLVVLPLTHDDALAPGAEEDLELRAAMNEVLLELVEDPELCGPGTTVVEILGDPAARCAELERLVAGWRAKRVGRT</sequence>
<evidence type="ECO:0000313" key="2">
    <source>
        <dbReference type="EMBL" id="UOQ61780.1"/>
    </source>
</evidence>
<dbReference type="Pfam" id="PF13521">
    <property type="entry name" value="AAA_28"/>
    <property type="match status" value="1"/>
</dbReference>
<keyword evidence="2" id="KW-0067">ATP-binding</keyword>
<dbReference type="GO" id="GO:0005524">
    <property type="term" value="F:ATP binding"/>
    <property type="evidence" value="ECO:0007669"/>
    <property type="project" value="UniProtKB-KW"/>
</dbReference>
<dbReference type="RefSeq" id="WP_244688509.1">
    <property type="nucleotide sequence ID" value="NZ_CP095043.1"/>
</dbReference>
<evidence type="ECO:0000259" key="1">
    <source>
        <dbReference type="Pfam" id="PF13521"/>
    </source>
</evidence>
<dbReference type="EMBL" id="CP095043">
    <property type="protein sequence ID" value="UOQ61780.1"/>
    <property type="molecule type" value="Genomic_DNA"/>
</dbReference>
<evidence type="ECO:0000313" key="3">
    <source>
        <dbReference type="Proteomes" id="UP000831775"/>
    </source>
</evidence>
<proteinExistence type="predicted"/>
<reference evidence="2 3" key="1">
    <citation type="submission" date="2022-04" db="EMBL/GenBank/DDBJ databases">
        <title>Leucobacter sp. isolated from rhizosphere of onion.</title>
        <authorList>
            <person name="Won M."/>
            <person name="Lee C.-M."/>
            <person name="Woen H.-Y."/>
            <person name="Kwon S.-W."/>
        </authorList>
    </citation>
    <scope>NUCLEOTIDE SEQUENCE [LARGE SCALE GENOMIC DNA]</scope>
    <source>
        <strain evidence="2 3">H25R-14</strain>
    </source>
</reference>
<name>A0ABY4FZT6_9MICO</name>
<dbReference type="InterPro" id="IPR038727">
    <property type="entry name" value="NadR/Ttd14_AAA_dom"/>
</dbReference>
<accession>A0ABY4FZT6</accession>
<dbReference type="InterPro" id="IPR027417">
    <property type="entry name" value="P-loop_NTPase"/>
</dbReference>